<dbReference type="PANTHER" id="PTHR22734">
    <property type="entry name" value="U3 SMALL NUCLEOLAR RIBONUCLEOPROTEIN PROTEIN IMP4"/>
    <property type="match status" value="1"/>
</dbReference>
<organism evidence="2 3">
    <name type="scientific">Folsomia candida</name>
    <name type="common">Springtail</name>
    <dbReference type="NCBI Taxonomy" id="158441"/>
    <lineage>
        <taxon>Eukaryota</taxon>
        <taxon>Metazoa</taxon>
        <taxon>Ecdysozoa</taxon>
        <taxon>Arthropoda</taxon>
        <taxon>Hexapoda</taxon>
        <taxon>Collembola</taxon>
        <taxon>Entomobryomorpha</taxon>
        <taxon>Isotomoidea</taxon>
        <taxon>Isotomidae</taxon>
        <taxon>Proisotominae</taxon>
        <taxon>Folsomia</taxon>
    </lineage>
</organism>
<dbReference type="SUPFAM" id="SSF52954">
    <property type="entry name" value="Class II aaRS ABD-related"/>
    <property type="match status" value="1"/>
</dbReference>
<gene>
    <name evidence="2" type="ORF">Fcan01_06916</name>
</gene>
<evidence type="ECO:0000313" key="2">
    <source>
        <dbReference type="EMBL" id="OXA57485.1"/>
    </source>
</evidence>
<feature type="domain" description="Brix" evidence="1">
    <location>
        <begin position="94"/>
        <end position="276"/>
    </location>
</feature>
<reference evidence="2 3" key="1">
    <citation type="submission" date="2015-12" db="EMBL/GenBank/DDBJ databases">
        <title>The genome of Folsomia candida.</title>
        <authorList>
            <person name="Faddeeva A."/>
            <person name="Derks M.F."/>
            <person name="Anvar Y."/>
            <person name="Smit S."/>
            <person name="Van Straalen N."/>
            <person name="Roelofs D."/>
        </authorList>
    </citation>
    <scope>NUCLEOTIDE SEQUENCE [LARGE SCALE GENOMIC DNA]</scope>
    <source>
        <strain evidence="2 3">VU population</strain>
        <tissue evidence="2">Whole body</tissue>
    </source>
</reference>
<proteinExistence type="predicted"/>
<dbReference type="EMBL" id="LNIX01000003">
    <property type="protein sequence ID" value="OXA57485.1"/>
    <property type="molecule type" value="Genomic_DNA"/>
</dbReference>
<dbReference type="GO" id="GO:0005654">
    <property type="term" value="C:nucleoplasm"/>
    <property type="evidence" value="ECO:0007669"/>
    <property type="project" value="UniProtKB-ARBA"/>
</dbReference>
<sequence>MLRRESRLRREFIYRKGVEDRKKSIQEKKERLKRALDDGTPIDTDLKNSALSLQKSLKWDDKAPGLASAIGGESGGTGVSSQDDEYRWAGVEDPKVVLTTSRDPSARLKMFTKEMRLLVPNCQRINRGGYELGQLVGACRSNGVTDLLIVQEHRGEPDGLTICHLPYGPTAYFTISGTVMRHDIPGLGHAPQQYPHLVFHNFKSPLGTRVSNILKYLFPVPKVDSKRVITFANHDDYIAVRHHVHKKTEDGRDVQLSELGPRFQLKLYEIKLGTLENAAAADVEWAWRPYMNTARKRRFLSDDDGWTEDADIETPTA</sequence>
<dbReference type="Gene3D" id="3.40.50.10480">
    <property type="entry name" value="Probable brix-domain ribosomal biogenesis protein"/>
    <property type="match status" value="1"/>
</dbReference>
<dbReference type="GO" id="GO:0034457">
    <property type="term" value="C:Mpp10 complex"/>
    <property type="evidence" value="ECO:0007669"/>
    <property type="project" value="UniProtKB-ARBA"/>
</dbReference>
<dbReference type="Proteomes" id="UP000198287">
    <property type="component" value="Unassembled WGS sequence"/>
</dbReference>
<dbReference type="FunFam" id="3.40.50.10480:FF:000001">
    <property type="entry name" value="IMP4, U3 small nucleolar ribonucleoprotein"/>
    <property type="match status" value="1"/>
</dbReference>
<dbReference type="Pfam" id="PF04427">
    <property type="entry name" value="Brix"/>
    <property type="match status" value="1"/>
</dbReference>
<accession>A0A226EII5</accession>
<keyword evidence="3" id="KW-1185">Reference proteome</keyword>
<dbReference type="InterPro" id="IPR044281">
    <property type="entry name" value="IMP4/RPF1"/>
</dbReference>
<name>A0A226EII5_FOLCA</name>
<dbReference type="GO" id="GO:0042274">
    <property type="term" value="P:ribosomal small subunit biogenesis"/>
    <property type="evidence" value="ECO:0007669"/>
    <property type="project" value="UniProtKB-ARBA"/>
</dbReference>
<evidence type="ECO:0000259" key="1">
    <source>
        <dbReference type="PROSITE" id="PS50833"/>
    </source>
</evidence>
<dbReference type="SMART" id="SM00879">
    <property type="entry name" value="Brix"/>
    <property type="match status" value="1"/>
</dbReference>
<dbReference type="AlphaFoldDB" id="A0A226EII5"/>
<dbReference type="GO" id="GO:0042134">
    <property type="term" value="F:rRNA primary transcript binding"/>
    <property type="evidence" value="ECO:0007669"/>
    <property type="project" value="InterPro"/>
</dbReference>
<dbReference type="STRING" id="158441.A0A226EII5"/>
<dbReference type="GO" id="GO:0030515">
    <property type="term" value="F:snoRNA binding"/>
    <property type="evidence" value="ECO:0007669"/>
    <property type="project" value="TreeGrafter"/>
</dbReference>
<dbReference type="GO" id="GO:0006364">
    <property type="term" value="P:rRNA processing"/>
    <property type="evidence" value="ECO:0007669"/>
    <property type="project" value="InterPro"/>
</dbReference>
<dbReference type="OrthoDB" id="10253204at2759"/>
<dbReference type="InterPro" id="IPR007109">
    <property type="entry name" value="Brix"/>
</dbReference>
<dbReference type="OMA" id="IGTMSEQ"/>
<dbReference type="PROSITE" id="PS50833">
    <property type="entry name" value="BRIX"/>
    <property type="match status" value="1"/>
</dbReference>
<comment type="caution">
    <text evidence="2">The sequence shown here is derived from an EMBL/GenBank/DDBJ whole genome shotgun (WGS) entry which is preliminary data.</text>
</comment>
<dbReference type="PANTHER" id="PTHR22734:SF2">
    <property type="entry name" value="U3 SMALL NUCLEOLAR RIBONUCLEOPROTEIN PROTEIN IMP4"/>
    <property type="match status" value="1"/>
</dbReference>
<dbReference type="GO" id="GO:0032040">
    <property type="term" value="C:small-subunit processome"/>
    <property type="evidence" value="ECO:0007669"/>
    <property type="project" value="TreeGrafter"/>
</dbReference>
<keyword evidence="2" id="KW-0687">Ribonucleoprotein</keyword>
<evidence type="ECO:0000313" key="3">
    <source>
        <dbReference type="Proteomes" id="UP000198287"/>
    </source>
</evidence>
<protein>
    <submittedName>
        <fullName evidence="2">U3 small nucleolar ribonucleoprotein IMP4</fullName>
    </submittedName>
</protein>